<dbReference type="EMBL" id="JAKMXF010000155">
    <property type="protein sequence ID" value="KAI6656222.1"/>
    <property type="molecule type" value="Genomic_DNA"/>
</dbReference>
<reference evidence="1 2" key="1">
    <citation type="journal article" date="2023" name="BMC Biol.">
        <title>The compact genome of the sponge Oopsacas minuta (Hexactinellida) is lacking key metazoan core genes.</title>
        <authorList>
            <person name="Santini S."/>
            <person name="Schenkelaars Q."/>
            <person name="Jourda C."/>
            <person name="Duchesne M."/>
            <person name="Belahbib H."/>
            <person name="Rocher C."/>
            <person name="Selva M."/>
            <person name="Riesgo A."/>
            <person name="Vervoort M."/>
            <person name="Leys S.P."/>
            <person name="Kodjabachian L."/>
            <person name="Le Bivic A."/>
            <person name="Borchiellini C."/>
            <person name="Claverie J.M."/>
            <person name="Renard E."/>
        </authorList>
    </citation>
    <scope>NUCLEOTIDE SEQUENCE [LARGE SCALE GENOMIC DNA]</scope>
    <source>
        <strain evidence="1">SPO-2</strain>
    </source>
</reference>
<evidence type="ECO:0000313" key="1">
    <source>
        <dbReference type="EMBL" id="KAI6656222.1"/>
    </source>
</evidence>
<gene>
    <name evidence="1" type="ORF">LOD99_1555</name>
</gene>
<sequence length="337" mass="39410">MAENTRSKILHPIFGYPGPIPENQLPTKLDIYNHSRMLRNEDSKTTRDDIAKELTEVLVRIYNLATISIISELKIKQYINSDIIERAKYYGKSIQNKQHPDRILPIISEFNALFEVSSCKCLIQEGKCLCFLSKKIPRREWPFLFDQRNAQKLFISSLDCTTTSKNIVKQKRKEAQYEKEEREMKRLHSVQPSQEFIECVFEEFESFDSSTSNNHKHTRNHNQLRNLAIMCDRYQISDRAGAAIANAVLQDYGIITQEEGWQIIDRNKLRRSRFSVRKVLANEAHETINEISAIYFDGRNDQTGVLVERKMDICIRKLQMKNIILSYLKRGISMLPM</sequence>
<dbReference type="Proteomes" id="UP001165289">
    <property type="component" value="Unassembled WGS sequence"/>
</dbReference>
<dbReference type="AlphaFoldDB" id="A0AAV7K4T3"/>
<proteinExistence type="predicted"/>
<organism evidence="1 2">
    <name type="scientific">Oopsacas minuta</name>
    <dbReference type="NCBI Taxonomy" id="111878"/>
    <lineage>
        <taxon>Eukaryota</taxon>
        <taxon>Metazoa</taxon>
        <taxon>Porifera</taxon>
        <taxon>Hexactinellida</taxon>
        <taxon>Hexasterophora</taxon>
        <taxon>Lyssacinosida</taxon>
        <taxon>Leucopsacidae</taxon>
        <taxon>Oopsacas</taxon>
    </lineage>
</organism>
<evidence type="ECO:0000313" key="2">
    <source>
        <dbReference type="Proteomes" id="UP001165289"/>
    </source>
</evidence>
<name>A0AAV7K4T3_9METZ</name>
<keyword evidence="2" id="KW-1185">Reference proteome</keyword>
<comment type="caution">
    <text evidence="1">The sequence shown here is derived from an EMBL/GenBank/DDBJ whole genome shotgun (WGS) entry which is preliminary data.</text>
</comment>
<protein>
    <submittedName>
        <fullName evidence="1">Uncharacterized protein</fullName>
    </submittedName>
</protein>
<accession>A0AAV7K4T3</accession>